<dbReference type="EMBL" id="QBKN01000012">
    <property type="protein sequence ID" value="PTX47476.1"/>
    <property type="molecule type" value="Genomic_DNA"/>
</dbReference>
<dbReference type="GO" id="GO:0000160">
    <property type="term" value="P:phosphorelay signal transduction system"/>
    <property type="evidence" value="ECO:0007669"/>
    <property type="project" value="InterPro"/>
</dbReference>
<evidence type="ECO:0000313" key="4">
    <source>
        <dbReference type="EMBL" id="PTX47476.1"/>
    </source>
</evidence>
<dbReference type="PROSITE" id="PS50110">
    <property type="entry name" value="RESPONSE_REGULATORY"/>
    <property type="match status" value="1"/>
</dbReference>
<keyword evidence="5" id="KW-1185">Reference proteome</keyword>
<proteinExistence type="predicted"/>
<evidence type="ECO:0000256" key="2">
    <source>
        <dbReference type="PROSITE-ProRule" id="PRU00169"/>
    </source>
</evidence>
<dbReference type="RefSeq" id="WP_107976510.1">
    <property type="nucleotide sequence ID" value="NZ_BMEZ01000014.1"/>
</dbReference>
<comment type="caution">
    <text evidence="4">The sequence shown here is derived from an EMBL/GenBank/DDBJ whole genome shotgun (WGS) entry which is preliminary data.</text>
</comment>
<name>A0A2T6AUR0_9RHOB</name>
<dbReference type="InterPro" id="IPR011006">
    <property type="entry name" value="CheY-like_superfamily"/>
</dbReference>
<sequence>MEVPSKKIRILIVEDDMIDRLQVSRAIEKTRLDVELDEALTLLQAREALRMKDFDVVILDNHLPDGYGAQLADEMMTTGLGQGARIVMLTGDPTVIERLSAEPLEGRSVLDKDEFSARRLREILQGDGAENTRHPHASSEECTKLFMMLAEENLPEALDTLETVYQDVWSRVSGAGT</sequence>
<dbReference type="CDD" id="cd00156">
    <property type="entry name" value="REC"/>
    <property type="match status" value="1"/>
</dbReference>
<evidence type="ECO:0000259" key="3">
    <source>
        <dbReference type="PROSITE" id="PS50110"/>
    </source>
</evidence>
<dbReference type="Pfam" id="PF00072">
    <property type="entry name" value="Response_reg"/>
    <property type="match status" value="1"/>
</dbReference>
<reference evidence="4 5" key="1">
    <citation type="submission" date="2018-04" db="EMBL/GenBank/DDBJ databases">
        <title>Genomic Encyclopedia of Archaeal and Bacterial Type Strains, Phase II (KMG-II): from individual species to whole genera.</title>
        <authorList>
            <person name="Goeker M."/>
        </authorList>
    </citation>
    <scope>NUCLEOTIDE SEQUENCE [LARGE SCALE GENOMIC DNA]</scope>
    <source>
        <strain evidence="4 5">DSM 29329</strain>
    </source>
</reference>
<dbReference type="InterPro" id="IPR001789">
    <property type="entry name" value="Sig_transdc_resp-reg_receiver"/>
</dbReference>
<feature type="domain" description="Response regulatory" evidence="3">
    <location>
        <begin position="9"/>
        <end position="127"/>
    </location>
</feature>
<accession>A0A2T6AUR0</accession>
<protein>
    <submittedName>
        <fullName evidence="4">CheY-like chemotaxis protein</fullName>
    </submittedName>
</protein>
<dbReference type="InterPro" id="IPR050595">
    <property type="entry name" value="Bact_response_regulator"/>
</dbReference>
<dbReference type="Gene3D" id="3.40.50.2300">
    <property type="match status" value="1"/>
</dbReference>
<dbReference type="SUPFAM" id="SSF52172">
    <property type="entry name" value="CheY-like"/>
    <property type="match status" value="1"/>
</dbReference>
<keyword evidence="1 2" id="KW-0597">Phosphoprotein</keyword>
<evidence type="ECO:0000313" key="5">
    <source>
        <dbReference type="Proteomes" id="UP000244069"/>
    </source>
</evidence>
<dbReference type="PANTHER" id="PTHR44591">
    <property type="entry name" value="STRESS RESPONSE REGULATOR PROTEIN 1"/>
    <property type="match status" value="1"/>
</dbReference>
<feature type="modified residue" description="4-aspartylphosphate" evidence="2">
    <location>
        <position position="60"/>
    </location>
</feature>
<dbReference type="PANTHER" id="PTHR44591:SF3">
    <property type="entry name" value="RESPONSE REGULATORY DOMAIN-CONTAINING PROTEIN"/>
    <property type="match status" value="1"/>
</dbReference>
<dbReference type="SMART" id="SM00448">
    <property type="entry name" value="REC"/>
    <property type="match status" value="1"/>
</dbReference>
<dbReference type="AlphaFoldDB" id="A0A2T6AUR0"/>
<gene>
    <name evidence="4" type="ORF">C8N44_112100</name>
</gene>
<evidence type="ECO:0000256" key="1">
    <source>
        <dbReference type="ARBA" id="ARBA00022553"/>
    </source>
</evidence>
<dbReference type="OrthoDB" id="7857827at2"/>
<dbReference type="Proteomes" id="UP000244069">
    <property type="component" value="Unassembled WGS sequence"/>
</dbReference>
<organism evidence="4 5">
    <name type="scientific">Allosediminivita pacifica</name>
    <dbReference type="NCBI Taxonomy" id="1267769"/>
    <lineage>
        <taxon>Bacteria</taxon>
        <taxon>Pseudomonadati</taxon>
        <taxon>Pseudomonadota</taxon>
        <taxon>Alphaproteobacteria</taxon>
        <taxon>Rhodobacterales</taxon>
        <taxon>Paracoccaceae</taxon>
        <taxon>Allosediminivita</taxon>
    </lineage>
</organism>